<keyword evidence="5" id="KW-1185">Reference proteome</keyword>
<dbReference type="Gene3D" id="1.20.120.730">
    <property type="entry name" value="Sec23/Sec24 helical domain"/>
    <property type="match status" value="2"/>
</dbReference>
<dbReference type="OrthoDB" id="49016at2759"/>
<sequence length="333" mass="37094">MLQGRDENKLVNTDKESQLFAPQGSFYKDIAEKMVETGVCVDLFLFPNAPVDLATIGTVAGTTGGDTLFYPNFAAPKDGYRFQEDLKRLLQREFGFEGVMRIRCSDGLRVVEHFGNFHMRNATDVELAGIDSEKALAVQLGHTGALDEKLNCVFQCALLYTRSDGQRRIRVHNLSVPATSVMGNLFRYADMDTCVNYLLKAAMAEAMTTSLKSVGDQLTDKCVRVLAAYRKHCAAASSPGQYFGVDTLEAIDASMTTIPHVDSPLSHKLQAIVAYIQSRRARHLALRIVRQQLDPSEMEFAALLVEDKNNDHMSYVDYLCHVHRQIQTEVSTT</sequence>
<dbReference type="InterPro" id="IPR029006">
    <property type="entry name" value="ADF-H/Gelsolin-like_dom_sf"/>
</dbReference>
<dbReference type="Gene3D" id="3.40.50.410">
    <property type="entry name" value="von Willebrand factor, type A domain"/>
    <property type="match status" value="1"/>
</dbReference>
<gene>
    <name evidence="4" type="ORF">SYNPS1DRAFT_31035</name>
</gene>
<dbReference type="GO" id="GO:0008270">
    <property type="term" value="F:zinc ion binding"/>
    <property type="evidence" value="ECO:0007669"/>
    <property type="project" value="TreeGrafter"/>
</dbReference>
<protein>
    <submittedName>
        <fullName evidence="4">Uncharacterized protein</fullName>
    </submittedName>
</protein>
<feature type="domain" description="Sec23/Sec24 trunk" evidence="1">
    <location>
        <begin position="2"/>
        <end position="89"/>
    </location>
</feature>
<dbReference type="PANTHER" id="PTHR13803">
    <property type="entry name" value="SEC24-RELATED PROTEIN"/>
    <property type="match status" value="1"/>
</dbReference>
<dbReference type="SUPFAM" id="SSF82754">
    <property type="entry name" value="C-terminal, gelsolin-like domain of Sec23/24"/>
    <property type="match status" value="1"/>
</dbReference>
<dbReference type="GO" id="GO:0000149">
    <property type="term" value="F:SNARE binding"/>
    <property type="evidence" value="ECO:0007669"/>
    <property type="project" value="TreeGrafter"/>
</dbReference>
<dbReference type="Pfam" id="PF04815">
    <property type="entry name" value="Sec23_helical"/>
    <property type="match status" value="1"/>
</dbReference>
<dbReference type="GO" id="GO:0070971">
    <property type="term" value="C:endoplasmic reticulum exit site"/>
    <property type="evidence" value="ECO:0007669"/>
    <property type="project" value="TreeGrafter"/>
</dbReference>
<dbReference type="PANTHER" id="PTHR13803:SF4">
    <property type="entry name" value="SECRETORY 24CD, ISOFORM C"/>
    <property type="match status" value="1"/>
</dbReference>
<dbReference type="InterPro" id="IPR006900">
    <property type="entry name" value="Sec23/24_helical_dom"/>
</dbReference>
<reference evidence="5" key="1">
    <citation type="journal article" date="2018" name="Nat. Microbiol.">
        <title>Leveraging single-cell genomics to expand the fungal tree of life.</title>
        <authorList>
            <person name="Ahrendt S.R."/>
            <person name="Quandt C.A."/>
            <person name="Ciobanu D."/>
            <person name="Clum A."/>
            <person name="Salamov A."/>
            <person name="Andreopoulos B."/>
            <person name="Cheng J.F."/>
            <person name="Woyke T."/>
            <person name="Pelin A."/>
            <person name="Henrissat B."/>
            <person name="Reynolds N.K."/>
            <person name="Benny G.L."/>
            <person name="Smith M.E."/>
            <person name="James T.Y."/>
            <person name="Grigoriev I.V."/>
        </authorList>
    </citation>
    <scope>NUCLEOTIDE SEQUENCE [LARGE SCALE GENOMIC DNA]</scope>
    <source>
        <strain evidence="5">Benny S71-1</strain>
    </source>
</reference>
<evidence type="ECO:0000313" key="4">
    <source>
        <dbReference type="EMBL" id="RKP23249.1"/>
    </source>
</evidence>
<dbReference type="Pfam" id="PF04811">
    <property type="entry name" value="Sec23_trunk"/>
    <property type="match status" value="1"/>
</dbReference>
<dbReference type="Gene3D" id="2.60.40.1670">
    <property type="entry name" value="beta-sandwich domain of Sec23/24"/>
    <property type="match status" value="1"/>
</dbReference>
<dbReference type="Proteomes" id="UP000278143">
    <property type="component" value="Unassembled WGS sequence"/>
</dbReference>
<dbReference type="EMBL" id="KZ991169">
    <property type="protein sequence ID" value="RKP23249.1"/>
    <property type="molecule type" value="Genomic_DNA"/>
</dbReference>
<dbReference type="InterPro" id="IPR036465">
    <property type="entry name" value="vWFA_dom_sf"/>
</dbReference>
<accession>A0A4V1J0Z2</accession>
<dbReference type="SUPFAM" id="SSF81995">
    <property type="entry name" value="beta-sandwich domain of Sec23/24"/>
    <property type="match status" value="1"/>
</dbReference>
<evidence type="ECO:0000259" key="2">
    <source>
        <dbReference type="Pfam" id="PF04815"/>
    </source>
</evidence>
<evidence type="ECO:0000313" key="5">
    <source>
        <dbReference type="Proteomes" id="UP000278143"/>
    </source>
</evidence>
<evidence type="ECO:0000259" key="1">
    <source>
        <dbReference type="Pfam" id="PF04811"/>
    </source>
</evidence>
<dbReference type="GO" id="GO:0030127">
    <property type="term" value="C:COPII vesicle coat"/>
    <property type="evidence" value="ECO:0007669"/>
    <property type="project" value="InterPro"/>
</dbReference>
<dbReference type="InterPro" id="IPR050550">
    <property type="entry name" value="SEC23_SEC24_subfamily"/>
</dbReference>
<name>A0A4V1J0Z2_9FUNG</name>
<dbReference type="SUPFAM" id="SSF53300">
    <property type="entry name" value="vWA-like"/>
    <property type="match status" value="1"/>
</dbReference>
<organism evidence="4 5">
    <name type="scientific">Syncephalis pseudoplumigaleata</name>
    <dbReference type="NCBI Taxonomy" id="1712513"/>
    <lineage>
        <taxon>Eukaryota</taxon>
        <taxon>Fungi</taxon>
        <taxon>Fungi incertae sedis</taxon>
        <taxon>Zoopagomycota</taxon>
        <taxon>Zoopagomycotina</taxon>
        <taxon>Zoopagomycetes</taxon>
        <taxon>Zoopagales</taxon>
        <taxon>Piptocephalidaceae</taxon>
        <taxon>Syncephalis</taxon>
    </lineage>
</organism>
<dbReference type="GO" id="GO:0090110">
    <property type="term" value="P:COPII-coated vesicle cargo loading"/>
    <property type="evidence" value="ECO:0007669"/>
    <property type="project" value="TreeGrafter"/>
</dbReference>
<dbReference type="InterPro" id="IPR012990">
    <property type="entry name" value="Beta-sandwich_Sec23_24"/>
</dbReference>
<dbReference type="InterPro" id="IPR006896">
    <property type="entry name" value="Sec23/24_trunk_dom"/>
</dbReference>
<evidence type="ECO:0000259" key="3">
    <source>
        <dbReference type="Pfam" id="PF08033"/>
    </source>
</evidence>
<feature type="domain" description="Sec23/Sec24 beta-sandwich" evidence="3">
    <location>
        <begin position="95"/>
        <end position="178"/>
    </location>
</feature>
<dbReference type="GO" id="GO:0006886">
    <property type="term" value="P:intracellular protein transport"/>
    <property type="evidence" value="ECO:0007669"/>
    <property type="project" value="InterPro"/>
</dbReference>
<dbReference type="SUPFAM" id="SSF81811">
    <property type="entry name" value="Helical domain of Sec23/24"/>
    <property type="match status" value="1"/>
</dbReference>
<dbReference type="Gene3D" id="3.40.20.10">
    <property type="entry name" value="Severin"/>
    <property type="match status" value="1"/>
</dbReference>
<dbReference type="Pfam" id="PF08033">
    <property type="entry name" value="Sec23_BS"/>
    <property type="match status" value="1"/>
</dbReference>
<proteinExistence type="predicted"/>
<dbReference type="InterPro" id="IPR036180">
    <property type="entry name" value="Gelsolin-like_dom_sf"/>
</dbReference>
<feature type="domain" description="Sec23/Sec24 helical" evidence="2">
    <location>
        <begin position="190"/>
        <end position="242"/>
    </location>
</feature>
<dbReference type="InterPro" id="IPR036175">
    <property type="entry name" value="Sec23/24_helical_dom_sf"/>
</dbReference>
<dbReference type="AlphaFoldDB" id="A0A4V1J0Z2"/>